<gene>
    <name evidence="2" type="ORF">SAMN04488692_12726</name>
</gene>
<sequence length="236" mass="27001">MILMKDYSVNHKCKEEIYIPSIERAAKRYLSNNIAPGIRNGKKKMLNKYIPQNSNNMLEGSKILDVGANIGEFSLVALDNGAQKVIAIEPDPLIYYALKENLKMHLNKTEVYDIAFSNFNGRETFYLQSNTADSSLVEFDNYEKAIEVKVCKIDSFFDQEILDKIDILKMDAEGGEPEILKGAQRLLENLNYVTIDVSAERKGEKTMKDCKKILKKYNFDLRIVNEENVLIGRKDN</sequence>
<evidence type="ECO:0000313" key="2">
    <source>
        <dbReference type="EMBL" id="SDM32653.1"/>
    </source>
</evidence>
<keyword evidence="2" id="KW-0808">Transferase</keyword>
<dbReference type="InterPro" id="IPR029063">
    <property type="entry name" value="SAM-dependent_MTases_sf"/>
</dbReference>
<organism evidence="2 3">
    <name type="scientific">Halarsenatibacter silvermanii</name>
    <dbReference type="NCBI Taxonomy" id="321763"/>
    <lineage>
        <taxon>Bacteria</taxon>
        <taxon>Bacillati</taxon>
        <taxon>Bacillota</taxon>
        <taxon>Clostridia</taxon>
        <taxon>Halanaerobiales</taxon>
        <taxon>Halarsenatibacteraceae</taxon>
        <taxon>Halarsenatibacter</taxon>
    </lineage>
</organism>
<dbReference type="NCBIfam" id="TIGR01444">
    <property type="entry name" value="fkbM_fam"/>
    <property type="match status" value="1"/>
</dbReference>
<dbReference type="CDD" id="cd02440">
    <property type="entry name" value="AdoMet_MTases"/>
    <property type="match status" value="1"/>
</dbReference>
<dbReference type="Pfam" id="PF05050">
    <property type="entry name" value="Methyltransf_21"/>
    <property type="match status" value="1"/>
</dbReference>
<dbReference type="STRING" id="321763.SAMN04488692_12726"/>
<feature type="domain" description="Methyltransferase FkbM" evidence="1">
    <location>
        <begin position="65"/>
        <end position="219"/>
    </location>
</feature>
<keyword evidence="3" id="KW-1185">Reference proteome</keyword>
<dbReference type="PANTHER" id="PTHR34203">
    <property type="entry name" value="METHYLTRANSFERASE, FKBM FAMILY PROTEIN"/>
    <property type="match status" value="1"/>
</dbReference>
<proteinExistence type="predicted"/>
<dbReference type="SUPFAM" id="SSF53335">
    <property type="entry name" value="S-adenosyl-L-methionine-dependent methyltransferases"/>
    <property type="match status" value="1"/>
</dbReference>
<dbReference type="PANTHER" id="PTHR34203:SF15">
    <property type="entry name" value="SLL1173 PROTEIN"/>
    <property type="match status" value="1"/>
</dbReference>
<keyword evidence="2" id="KW-0489">Methyltransferase</keyword>
<name>A0A1G9SAX0_9FIRM</name>
<protein>
    <submittedName>
        <fullName evidence="2">Methyltransferase, FkbM family</fullName>
    </submittedName>
</protein>
<dbReference type="EMBL" id="FNGO01000027">
    <property type="protein sequence ID" value="SDM32653.1"/>
    <property type="molecule type" value="Genomic_DNA"/>
</dbReference>
<dbReference type="InterPro" id="IPR052514">
    <property type="entry name" value="SAM-dependent_MTase"/>
</dbReference>
<dbReference type="GO" id="GO:0032259">
    <property type="term" value="P:methylation"/>
    <property type="evidence" value="ECO:0007669"/>
    <property type="project" value="UniProtKB-KW"/>
</dbReference>
<dbReference type="AlphaFoldDB" id="A0A1G9SAX0"/>
<evidence type="ECO:0000259" key="1">
    <source>
        <dbReference type="Pfam" id="PF05050"/>
    </source>
</evidence>
<dbReference type="InterPro" id="IPR006342">
    <property type="entry name" value="FkbM_mtfrase"/>
</dbReference>
<reference evidence="2 3" key="1">
    <citation type="submission" date="2016-10" db="EMBL/GenBank/DDBJ databases">
        <authorList>
            <person name="de Groot N.N."/>
        </authorList>
    </citation>
    <scope>NUCLEOTIDE SEQUENCE [LARGE SCALE GENOMIC DNA]</scope>
    <source>
        <strain evidence="2 3">SLAS-1</strain>
    </source>
</reference>
<dbReference type="GO" id="GO:0008168">
    <property type="term" value="F:methyltransferase activity"/>
    <property type="evidence" value="ECO:0007669"/>
    <property type="project" value="UniProtKB-KW"/>
</dbReference>
<evidence type="ECO:0000313" key="3">
    <source>
        <dbReference type="Proteomes" id="UP000199476"/>
    </source>
</evidence>
<accession>A0A1G9SAX0</accession>
<dbReference type="Proteomes" id="UP000199476">
    <property type="component" value="Unassembled WGS sequence"/>
</dbReference>
<dbReference type="Gene3D" id="3.40.50.150">
    <property type="entry name" value="Vaccinia Virus protein VP39"/>
    <property type="match status" value="1"/>
</dbReference>